<feature type="compositionally biased region" description="Basic residues" evidence="1">
    <location>
        <begin position="406"/>
        <end position="419"/>
    </location>
</feature>
<dbReference type="GO" id="GO:0005773">
    <property type="term" value="C:vacuole"/>
    <property type="evidence" value="ECO:0007669"/>
    <property type="project" value="GOC"/>
</dbReference>
<evidence type="ECO:0000256" key="1">
    <source>
        <dbReference type="SAM" id="MobiDB-lite"/>
    </source>
</evidence>
<dbReference type="InterPro" id="IPR052292">
    <property type="entry name" value="Glucose_repression_reg"/>
</dbReference>
<organism evidence="3 4">
    <name type="scientific">Sphaerulina musiva (strain SO2202)</name>
    <name type="common">Poplar stem canker fungus</name>
    <name type="synonym">Septoria musiva</name>
    <dbReference type="NCBI Taxonomy" id="692275"/>
    <lineage>
        <taxon>Eukaryota</taxon>
        <taxon>Fungi</taxon>
        <taxon>Dikarya</taxon>
        <taxon>Ascomycota</taxon>
        <taxon>Pezizomycotina</taxon>
        <taxon>Dothideomycetes</taxon>
        <taxon>Dothideomycetidae</taxon>
        <taxon>Mycosphaerellales</taxon>
        <taxon>Mycosphaerellaceae</taxon>
        <taxon>Sphaerulina</taxon>
    </lineage>
</organism>
<evidence type="ECO:0000313" key="3">
    <source>
        <dbReference type="EMBL" id="EMF16635.1"/>
    </source>
</evidence>
<feature type="region of interest" description="Disordered" evidence="1">
    <location>
        <begin position="1"/>
        <end position="112"/>
    </location>
</feature>
<feature type="compositionally biased region" description="Low complexity" evidence="1">
    <location>
        <begin position="88"/>
        <end position="101"/>
    </location>
</feature>
<feature type="compositionally biased region" description="Polar residues" evidence="1">
    <location>
        <begin position="60"/>
        <end position="84"/>
    </location>
</feature>
<dbReference type="HOGENOM" id="CLU_020417_0_0_1"/>
<dbReference type="OMA" id="GVMMKRV"/>
<feature type="compositionally biased region" description="Acidic residues" evidence="1">
    <location>
        <begin position="490"/>
        <end position="500"/>
    </location>
</feature>
<feature type="compositionally biased region" description="Polar residues" evidence="1">
    <location>
        <begin position="506"/>
        <end position="521"/>
    </location>
</feature>
<evidence type="ECO:0000259" key="2">
    <source>
        <dbReference type="Pfam" id="PF08550"/>
    </source>
</evidence>
<dbReference type="Pfam" id="PF08550">
    <property type="entry name" value="GATA_AreA"/>
    <property type="match status" value="1"/>
</dbReference>
<feature type="compositionally biased region" description="Polar residues" evidence="1">
    <location>
        <begin position="461"/>
        <end position="484"/>
    </location>
</feature>
<sequence>MTECLSLPMQPDRSPYYQRSGSLKSSASSPSLFFDKDSSSTASPRTAYTPHAEHQETLHNHPSQWTCPLPTHSTTDSFSTISNHTVDDSVTTSSDSSVTSDTSEDTDITFPNYDGYDGDFGLPTDSSVVAETNGKCHDEPIESPANTTISESPLSTPTVVDDTAVRQEPSRQVDFLSHEWREEDIWSSWRNIVSQRKTVYGERSRLENASWRTWAKTKFDLRTVSPERLNWLKESDVTWLYGPLKVAASYPITHHSGTNSASRLSTNNSFVNKKPILKKRSMSEVMLQKSLSTSSLVKQAAASAQSQGCHWRRAGPDVIDSKLQSEIPSRDQMDYFTSHSTSGVGTPYESHEKRHIRFDDRVEQCIAVDCKYTGLDEDDDEEIEDEEAHGEHAVSDSSSDEGIVMMKRKRRATAKRRPTGSRNNSATSGRKIIETLPATTLKYRTDSPDITEEAQHHTFGRSWSTGNLSPSPSQETLRPTNPLNNFLLPTDDDAEDEIDSDSSWSFGATNPKSSLGASGSLSHREAADTRRTRRNTAAPAEQFDFQVEGMRRTPSGMFMPVDEDEDDIVAAGLFGRVSETINTARDIAHVIWNVGWRK</sequence>
<dbReference type="AlphaFoldDB" id="N1QHG5"/>
<dbReference type="STRING" id="692275.N1QHG5"/>
<feature type="compositionally biased region" description="Polar residues" evidence="1">
    <location>
        <begin position="144"/>
        <end position="158"/>
    </location>
</feature>
<dbReference type="GO" id="GO:0007039">
    <property type="term" value="P:protein catabolic process in the vacuole"/>
    <property type="evidence" value="ECO:0007669"/>
    <property type="project" value="TreeGrafter"/>
</dbReference>
<evidence type="ECO:0000313" key="4">
    <source>
        <dbReference type="Proteomes" id="UP000016931"/>
    </source>
</evidence>
<accession>N1QHG5</accession>
<dbReference type="Proteomes" id="UP000016931">
    <property type="component" value="Unassembled WGS sequence"/>
</dbReference>
<dbReference type="PANTHER" id="PTHR28051:SF1">
    <property type="entry name" value="PROTEIN MTL1-RELATED"/>
    <property type="match status" value="1"/>
</dbReference>
<feature type="compositionally biased region" description="Acidic residues" evidence="1">
    <location>
        <begin position="379"/>
        <end position="388"/>
    </location>
</feature>
<feature type="region of interest" description="Disordered" evidence="1">
    <location>
        <begin position="379"/>
        <end position="540"/>
    </location>
</feature>
<dbReference type="RefSeq" id="XP_016764756.1">
    <property type="nucleotide sequence ID" value="XM_016903297.1"/>
</dbReference>
<dbReference type="GO" id="GO:0042149">
    <property type="term" value="P:cellular response to glucose starvation"/>
    <property type="evidence" value="ECO:0007669"/>
    <property type="project" value="TreeGrafter"/>
</dbReference>
<name>N1QHG5_SPHMS</name>
<dbReference type="eggNOG" id="ENOG502QSII">
    <property type="taxonomic scope" value="Eukaryota"/>
</dbReference>
<reference evidence="3 4" key="1">
    <citation type="journal article" date="2012" name="PLoS Pathog.">
        <title>Diverse lifestyles and strategies of plant pathogenesis encoded in the genomes of eighteen Dothideomycetes fungi.</title>
        <authorList>
            <person name="Ohm R.A."/>
            <person name="Feau N."/>
            <person name="Henrissat B."/>
            <person name="Schoch C.L."/>
            <person name="Horwitz B.A."/>
            <person name="Barry K.W."/>
            <person name="Condon B.J."/>
            <person name="Copeland A.C."/>
            <person name="Dhillon B."/>
            <person name="Glaser F."/>
            <person name="Hesse C.N."/>
            <person name="Kosti I."/>
            <person name="LaButti K."/>
            <person name="Lindquist E.A."/>
            <person name="Lucas S."/>
            <person name="Salamov A.A."/>
            <person name="Bradshaw R.E."/>
            <person name="Ciuffetti L."/>
            <person name="Hamelin R.C."/>
            <person name="Kema G.H.J."/>
            <person name="Lawrence C."/>
            <person name="Scott J.A."/>
            <person name="Spatafora J.W."/>
            <person name="Turgeon B.G."/>
            <person name="de Wit P.J.G.M."/>
            <person name="Zhong S."/>
            <person name="Goodwin S.B."/>
            <person name="Grigoriev I.V."/>
        </authorList>
    </citation>
    <scope>NUCLEOTIDE SEQUENCE [LARGE SCALE GENOMIC DNA]</scope>
    <source>
        <strain evidence="3 4">SO2202</strain>
    </source>
</reference>
<protein>
    <recommendedName>
        <fullName evidence="2">Nitrogen regulatory protein areA GATA-like domain-containing protein</fullName>
    </recommendedName>
</protein>
<dbReference type="OrthoDB" id="5563539at2759"/>
<dbReference type="PANTHER" id="PTHR28051">
    <property type="entry name" value="PROTEIN MTL1-RELATED"/>
    <property type="match status" value="1"/>
</dbReference>
<feature type="region of interest" description="Disordered" evidence="1">
    <location>
        <begin position="136"/>
        <end position="158"/>
    </location>
</feature>
<gene>
    <name evidence="3" type="ORF">SEPMUDRAFT_145841</name>
</gene>
<feature type="domain" description="Nitrogen regulatory protein areA GATA-like" evidence="2">
    <location>
        <begin position="188"/>
        <end position="216"/>
    </location>
</feature>
<dbReference type="EMBL" id="KB456260">
    <property type="protein sequence ID" value="EMF16635.1"/>
    <property type="molecule type" value="Genomic_DNA"/>
</dbReference>
<keyword evidence="4" id="KW-1185">Reference proteome</keyword>
<proteinExistence type="predicted"/>
<dbReference type="InterPro" id="IPR013860">
    <property type="entry name" value="AreA_GATA"/>
</dbReference>
<dbReference type="GeneID" id="27900434"/>
<feature type="compositionally biased region" description="Low complexity" evidence="1">
    <location>
        <begin position="20"/>
        <end position="31"/>
    </location>
</feature>